<sequence>MSSGRLLLGATPLGQPSDASPRLIEALSTADVVAAEDTRRVRNLAKALDLQLTGRVISLYDRVEASRAATLVEAMTSGATVLVVSDAGMPVINDPGYRLVAACVEAGIPVTCLPGPSAVTTALVLSGLPADKFCFEGFAPRRGSARRAWLASLADESRTWVFFESPRRLAACLRDAVEQLGGARPAAVCRELTKVHEEVVRGSLSELAEWAAGGVLGEITVVVAGANAVPRTADETTLDALVQEVENLVAAGIRIKDACSEVAAAYPEVRTRQLYDAVILARRAADEDDGLDDDPEP</sequence>
<evidence type="ECO:0000313" key="9">
    <source>
        <dbReference type="Proteomes" id="UP000465360"/>
    </source>
</evidence>
<evidence type="ECO:0000256" key="3">
    <source>
        <dbReference type="ARBA" id="ARBA00022603"/>
    </source>
</evidence>
<dbReference type="HAMAP" id="MF_01877">
    <property type="entry name" value="16SrRNA_methyltr_I"/>
    <property type="match status" value="1"/>
</dbReference>
<keyword evidence="2 6" id="KW-0698">rRNA processing</keyword>
<keyword evidence="3 6" id="KW-0489">Methyltransferase</keyword>
<name>A0A7I9YV34_MYCBU</name>
<feature type="domain" description="Tetrapyrrole methylase" evidence="7">
    <location>
        <begin position="11"/>
        <end position="208"/>
    </location>
</feature>
<dbReference type="InterPro" id="IPR035996">
    <property type="entry name" value="4pyrrol_Methylase_sf"/>
</dbReference>
<dbReference type="PROSITE" id="PS01296">
    <property type="entry name" value="RSMI"/>
    <property type="match status" value="1"/>
</dbReference>
<comment type="subcellular location">
    <subcellularLocation>
        <location evidence="6">Cytoplasm</location>
    </subcellularLocation>
</comment>
<evidence type="ECO:0000256" key="5">
    <source>
        <dbReference type="ARBA" id="ARBA00022691"/>
    </source>
</evidence>
<proteinExistence type="inferred from homology"/>
<dbReference type="Gene3D" id="3.30.950.10">
    <property type="entry name" value="Methyltransferase, Cobalt-precorrin-4 Transmethylase, Domain 2"/>
    <property type="match status" value="1"/>
</dbReference>
<dbReference type="NCBIfam" id="TIGR00096">
    <property type="entry name" value="16S rRNA (cytidine(1402)-2'-O)-methyltransferase"/>
    <property type="match status" value="1"/>
</dbReference>
<evidence type="ECO:0000256" key="1">
    <source>
        <dbReference type="ARBA" id="ARBA00022490"/>
    </source>
</evidence>
<dbReference type="FunFam" id="3.30.950.10:FF:000002">
    <property type="entry name" value="Ribosomal RNA small subunit methyltransferase I"/>
    <property type="match status" value="1"/>
</dbReference>
<dbReference type="Pfam" id="PF00590">
    <property type="entry name" value="TP_methylase"/>
    <property type="match status" value="1"/>
</dbReference>
<evidence type="ECO:0000256" key="4">
    <source>
        <dbReference type="ARBA" id="ARBA00022679"/>
    </source>
</evidence>
<dbReference type="RefSeq" id="WP_163717058.1">
    <property type="nucleotide sequence ID" value="NZ_BLKZ01000001.1"/>
</dbReference>
<dbReference type="InterPro" id="IPR014777">
    <property type="entry name" value="4pyrrole_Mease_sub1"/>
</dbReference>
<dbReference type="EC" id="2.1.1.198" evidence="6"/>
<evidence type="ECO:0000313" key="8">
    <source>
        <dbReference type="EMBL" id="GFG92560.1"/>
    </source>
</evidence>
<dbReference type="InterPro" id="IPR008189">
    <property type="entry name" value="rRNA_ssu_MeTfrase_I"/>
</dbReference>
<keyword evidence="5 6" id="KW-0949">S-adenosyl-L-methionine</keyword>
<comment type="similarity">
    <text evidence="6">Belongs to the methyltransferase superfamily. RsmI family.</text>
</comment>
<evidence type="ECO:0000259" key="7">
    <source>
        <dbReference type="Pfam" id="PF00590"/>
    </source>
</evidence>
<dbReference type="PIRSF" id="PIRSF005917">
    <property type="entry name" value="MTase_YraL"/>
    <property type="match status" value="1"/>
</dbReference>
<dbReference type="InterPro" id="IPR014776">
    <property type="entry name" value="4pyrrole_Mease_sub2"/>
</dbReference>
<comment type="catalytic activity">
    <reaction evidence="6">
        <text>cytidine(1402) in 16S rRNA + S-adenosyl-L-methionine = 2'-O-methylcytidine(1402) in 16S rRNA + S-adenosyl-L-homocysteine + H(+)</text>
        <dbReference type="Rhea" id="RHEA:42924"/>
        <dbReference type="Rhea" id="RHEA-COMP:10285"/>
        <dbReference type="Rhea" id="RHEA-COMP:10286"/>
        <dbReference type="ChEBI" id="CHEBI:15378"/>
        <dbReference type="ChEBI" id="CHEBI:57856"/>
        <dbReference type="ChEBI" id="CHEBI:59789"/>
        <dbReference type="ChEBI" id="CHEBI:74495"/>
        <dbReference type="ChEBI" id="CHEBI:82748"/>
        <dbReference type="EC" id="2.1.1.198"/>
    </reaction>
</comment>
<dbReference type="AlphaFoldDB" id="A0A7I9YV34"/>
<dbReference type="InterPro" id="IPR018063">
    <property type="entry name" value="SAM_MeTrfase_RsmI_CS"/>
</dbReference>
<accession>A0A7I9YV34</accession>
<dbReference type="FunFam" id="3.40.1010.10:FF:000007">
    <property type="entry name" value="Ribosomal RNA small subunit methyltransferase I"/>
    <property type="match status" value="1"/>
</dbReference>
<dbReference type="PANTHER" id="PTHR46111">
    <property type="entry name" value="RIBOSOMAL RNA SMALL SUBUNIT METHYLTRANSFERASE I"/>
    <property type="match status" value="1"/>
</dbReference>
<dbReference type="SUPFAM" id="SSF53790">
    <property type="entry name" value="Tetrapyrrole methylase"/>
    <property type="match status" value="1"/>
</dbReference>
<protein>
    <recommendedName>
        <fullName evidence="6">Ribosomal RNA small subunit methyltransferase I</fullName>
        <ecNumber evidence="6">2.1.1.198</ecNumber>
    </recommendedName>
    <alternativeName>
        <fullName evidence="6">16S rRNA 2'-O-ribose C1402 methyltransferase</fullName>
    </alternativeName>
    <alternativeName>
        <fullName evidence="6">rRNA (cytidine-2'-O-)-methyltransferase RsmI</fullName>
    </alternativeName>
</protein>
<dbReference type="GO" id="GO:0005737">
    <property type="term" value="C:cytoplasm"/>
    <property type="evidence" value="ECO:0007669"/>
    <property type="project" value="UniProtKB-SubCell"/>
</dbReference>
<evidence type="ECO:0000256" key="6">
    <source>
        <dbReference type="HAMAP-Rule" id="MF_01877"/>
    </source>
</evidence>
<dbReference type="GO" id="GO:0070677">
    <property type="term" value="F:rRNA (cytosine-2'-O-)-methyltransferase activity"/>
    <property type="evidence" value="ECO:0007669"/>
    <property type="project" value="UniProtKB-UniRule"/>
</dbReference>
<keyword evidence="4 6" id="KW-0808">Transferase</keyword>
<keyword evidence="1 6" id="KW-0963">Cytoplasm</keyword>
<gene>
    <name evidence="6 8" type="primary">rsmI</name>
    <name evidence="8" type="ORF">MBOU_46020</name>
</gene>
<keyword evidence="9" id="KW-1185">Reference proteome</keyword>
<comment type="caution">
    <text evidence="8">The sequence shown here is derived from an EMBL/GenBank/DDBJ whole genome shotgun (WGS) entry which is preliminary data.</text>
</comment>
<dbReference type="InterPro" id="IPR000878">
    <property type="entry name" value="4pyrrol_Mease"/>
</dbReference>
<dbReference type="Proteomes" id="UP000465360">
    <property type="component" value="Unassembled WGS sequence"/>
</dbReference>
<comment type="function">
    <text evidence="6">Catalyzes the 2'-O-methylation of the ribose of cytidine 1402 (C1402) in 16S rRNA.</text>
</comment>
<dbReference type="CDD" id="cd11648">
    <property type="entry name" value="RsmI"/>
    <property type="match status" value="1"/>
</dbReference>
<evidence type="ECO:0000256" key="2">
    <source>
        <dbReference type="ARBA" id="ARBA00022552"/>
    </source>
</evidence>
<dbReference type="EMBL" id="BLKZ01000001">
    <property type="protein sequence ID" value="GFG92560.1"/>
    <property type="molecule type" value="Genomic_DNA"/>
</dbReference>
<dbReference type="Gene3D" id="3.40.1010.10">
    <property type="entry name" value="Cobalt-precorrin-4 Transmethylase, Domain 1"/>
    <property type="match status" value="1"/>
</dbReference>
<dbReference type="PANTHER" id="PTHR46111:SF1">
    <property type="entry name" value="RIBOSOMAL RNA SMALL SUBUNIT METHYLTRANSFERASE I"/>
    <property type="match status" value="1"/>
</dbReference>
<organism evidence="8 9">
    <name type="scientific">Mycobacterium bourgelatii</name>
    <dbReference type="NCBI Taxonomy" id="1273442"/>
    <lineage>
        <taxon>Bacteria</taxon>
        <taxon>Bacillati</taxon>
        <taxon>Actinomycetota</taxon>
        <taxon>Actinomycetes</taxon>
        <taxon>Mycobacteriales</taxon>
        <taxon>Mycobacteriaceae</taxon>
        <taxon>Mycobacterium</taxon>
    </lineage>
</organism>
<reference evidence="8 9" key="1">
    <citation type="journal article" date="2019" name="Emerg. Microbes Infect.">
        <title>Comprehensive subspecies identification of 175 nontuberculous mycobacteria species based on 7547 genomic profiles.</title>
        <authorList>
            <person name="Matsumoto Y."/>
            <person name="Kinjo T."/>
            <person name="Motooka D."/>
            <person name="Nabeya D."/>
            <person name="Jung N."/>
            <person name="Uechi K."/>
            <person name="Horii T."/>
            <person name="Iida T."/>
            <person name="Fujita J."/>
            <person name="Nakamura S."/>
        </authorList>
    </citation>
    <scope>NUCLEOTIDE SEQUENCE [LARGE SCALE GENOMIC DNA]</scope>
    <source>
        <strain evidence="8 9">JCM 30725</strain>
    </source>
</reference>